<dbReference type="InterPro" id="IPR000160">
    <property type="entry name" value="GGDEF_dom"/>
</dbReference>
<dbReference type="GO" id="GO:0005886">
    <property type="term" value="C:plasma membrane"/>
    <property type="evidence" value="ECO:0007669"/>
    <property type="project" value="TreeGrafter"/>
</dbReference>
<dbReference type="InterPro" id="IPR029787">
    <property type="entry name" value="Nucleotide_cyclase"/>
</dbReference>
<dbReference type="Proteomes" id="UP000249890">
    <property type="component" value="Chromosome"/>
</dbReference>
<keyword evidence="4" id="KW-1185">Reference proteome</keyword>
<evidence type="ECO:0000313" key="4">
    <source>
        <dbReference type="Proteomes" id="UP000249890"/>
    </source>
</evidence>
<keyword evidence="1" id="KW-1133">Transmembrane helix</keyword>
<dbReference type="SMART" id="SM00267">
    <property type="entry name" value="GGDEF"/>
    <property type="match status" value="1"/>
</dbReference>
<feature type="transmembrane region" description="Helical" evidence="1">
    <location>
        <begin position="124"/>
        <end position="144"/>
    </location>
</feature>
<sequence length="393" mass="44407">MGFQPDIKTMIYLFIFGNIFTLLLITTYRISAARETASTFFIGSKWLQLFYWCSLLLWDTLPRGLIIPFTNLLILLGGTLEITALLQMMDMFGRRVKLYYLALMVGSTLSYGVIAVFFNHSALRITSVSFWSMLFFLYPAYRLALNPKGTPLQRILGCFFAVFAVIMLGRAVVALLIVPDMNVFTVNLSQSLYYLAMYLMLIVGTAGFILLSNERSHEKLKRLAAYDELTGVLSRRAFLLESELKLEQAVKKRVPISLLLLDLDNFKVVNDTYGHDMGDEVLRMFALTVEANLGNDDLFGRVGGEEFAILLYGLDEQGCDDKAETLRRAVQSSSVEQIPSSSTVSIGAITLVPGPEVSFNTLYKQSDQALYRAKQEGRNRTVRYRRGEECYEL</sequence>
<dbReference type="PANTHER" id="PTHR45138:SF9">
    <property type="entry name" value="DIGUANYLATE CYCLASE DGCM-RELATED"/>
    <property type="match status" value="1"/>
</dbReference>
<keyword evidence="1" id="KW-0472">Membrane</keyword>
<dbReference type="InterPro" id="IPR043128">
    <property type="entry name" value="Rev_trsase/Diguanyl_cyclase"/>
</dbReference>
<evidence type="ECO:0000259" key="2">
    <source>
        <dbReference type="PROSITE" id="PS50887"/>
    </source>
</evidence>
<dbReference type="KEGG" id="pdh:B9T62_25135"/>
<dbReference type="GO" id="GO:0052621">
    <property type="term" value="F:diguanylate cyclase activity"/>
    <property type="evidence" value="ECO:0007669"/>
    <property type="project" value="TreeGrafter"/>
</dbReference>
<dbReference type="PANTHER" id="PTHR45138">
    <property type="entry name" value="REGULATORY COMPONENTS OF SENSORY TRANSDUCTION SYSTEM"/>
    <property type="match status" value="1"/>
</dbReference>
<organism evidence="3 4">
    <name type="scientific">Paenibacillus donghaensis</name>
    <dbReference type="NCBI Taxonomy" id="414771"/>
    <lineage>
        <taxon>Bacteria</taxon>
        <taxon>Bacillati</taxon>
        <taxon>Bacillota</taxon>
        <taxon>Bacilli</taxon>
        <taxon>Bacillales</taxon>
        <taxon>Paenibacillaceae</taxon>
        <taxon>Paenibacillus</taxon>
    </lineage>
</organism>
<feature type="transmembrane region" description="Helical" evidence="1">
    <location>
        <begin position="64"/>
        <end position="86"/>
    </location>
</feature>
<dbReference type="SUPFAM" id="SSF55073">
    <property type="entry name" value="Nucleotide cyclase"/>
    <property type="match status" value="1"/>
</dbReference>
<protein>
    <recommendedName>
        <fullName evidence="2">GGDEF domain-containing protein</fullName>
    </recommendedName>
</protein>
<keyword evidence="1" id="KW-0812">Transmembrane</keyword>
<dbReference type="InterPro" id="IPR050469">
    <property type="entry name" value="Diguanylate_Cyclase"/>
</dbReference>
<evidence type="ECO:0000256" key="1">
    <source>
        <dbReference type="SAM" id="Phobius"/>
    </source>
</evidence>
<feature type="domain" description="GGDEF" evidence="2">
    <location>
        <begin position="254"/>
        <end position="386"/>
    </location>
</feature>
<accession>A0A2Z2KAR5</accession>
<dbReference type="FunFam" id="3.30.70.270:FF:000001">
    <property type="entry name" value="Diguanylate cyclase domain protein"/>
    <property type="match status" value="1"/>
</dbReference>
<feature type="transmembrane region" description="Helical" evidence="1">
    <location>
        <begin position="191"/>
        <end position="212"/>
    </location>
</feature>
<dbReference type="Pfam" id="PF00990">
    <property type="entry name" value="GGDEF"/>
    <property type="match status" value="1"/>
</dbReference>
<feature type="transmembrane region" description="Helical" evidence="1">
    <location>
        <begin position="12"/>
        <end position="30"/>
    </location>
</feature>
<dbReference type="RefSeq" id="WP_087917762.1">
    <property type="nucleotide sequence ID" value="NZ_CP021780.1"/>
</dbReference>
<dbReference type="CDD" id="cd01949">
    <property type="entry name" value="GGDEF"/>
    <property type="match status" value="1"/>
</dbReference>
<reference evidence="3 4" key="1">
    <citation type="submission" date="2017-06" db="EMBL/GenBank/DDBJ databases">
        <title>Complete genome sequence of Paenibacillus donghaensis KCTC 13049T isolated from East Sea sediment, South Korea.</title>
        <authorList>
            <person name="Jung B.K."/>
            <person name="Hong S.-J."/>
            <person name="Shin J.-H."/>
        </authorList>
    </citation>
    <scope>NUCLEOTIDE SEQUENCE [LARGE SCALE GENOMIC DNA]</scope>
    <source>
        <strain evidence="3 4">KCTC 13049</strain>
    </source>
</reference>
<dbReference type="AlphaFoldDB" id="A0A2Z2KAR5"/>
<name>A0A2Z2KAR5_9BACL</name>
<proteinExistence type="predicted"/>
<dbReference type="OrthoDB" id="9759607at2"/>
<gene>
    <name evidence="3" type="ORF">B9T62_25135</name>
</gene>
<feature type="transmembrane region" description="Helical" evidence="1">
    <location>
        <begin position="98"/>
        <end position="118"/>
    </location>
</feature>
<dbReference type="PROSITE" id="PS50887">
    <property type="entry name" value="GGDEF"/>
    <property type="match status" value="1"/>
</dbReference>
<dbReference type="EMBL" id="CP021780">
    <property type="protein sequence ID" value="ASA23776.1"/>
    <property type="molecule type" value="Genomic_DNA"/>
</dbReference>
<dbReference type="GO" id="GO:0043709">
    <property type="term" value="P:cell adhesion involved in single-species biofilm formation"/>
    <property type="evidence" value="ECO:0007669"/>
    <property type="project" value="TreeGrafter"/>
</dbReference>
<dbReference type="GO" id="GO:1902201">
    <property type="term" value="P:negative regulation of bacterial-type flagellum-dependent cell motility"/>
    <property type="evidence" value="ECO:0007669"/>
    <property type="project" value="TreeGrafter"/>
</dbReference>
<feature type="transmembrane region" description="Helical" evidence="1">
    <location>
        <begin position="156"/>
        <end position="179"/>
    </location>
</feature>
<dbReference type="NCBIfam" id="TIGR00254">
    <property type="entry name" value="GGDEF"/>
    <property type="match status" value="1"/>
</dbReference>
<feature type="transmembrane region" description="Helical" evidence="1">
    <location>
        <begin position="37"/>
        <end position="58"/>
    </location>
</feature>
<evidence type="ECO:0000313" key="3">
    <source>
        <dbReference type="EMBL" id="ASA23776.1"/>
    </source>
</evidence>
<dbReference type="Gene3D" id="3.30.70.270">
    <property type="match status" value="1"/>
</dbReference>